<dbReference type="EMBL" id="VSRR010029412">
    <property type="protein sequence ID" value="MPC69433.1"/>
    <property type="molecule type" value="Genomic_DNA"/>
</dbReference>
<name>A0A5B7HGY2_PORTR</name>
<dbReference type="Proteomes" id="UP000324222">
    <property type="component" value="Unassembled WGS sequence"/>
</dbReference>
<proteinExistence type="predicted"/>
<reference evidence="1 2" key="1">
    <citation type="submission" date="2019-05" db="EMBL/GenBank/DDBJ databases">
        <title>Another draft genome of Portunus trituberculatus and its Hox gene families provides insights of decapod evolution.</title>
        <authorList>
            <person name="Jeong J.-H."/>
            <person name="Song I."/>
            <person name="Kim S."/>
            <person name="Choi T."/>
            <person name="Kim D."/>
            <person name="Ryu S."/>
            <person name="Kim W."/>
        </authorList>
    </citation>
    <scope>NUCLEOTIDE SEQUENCE [LARGE SCALE GENOMIC DNA]</scope>
    <source>
        <tissue evidence="1">Muscle</tissue>
    </source>
</reference>
<evidence type="ECO:0000313" key="2">
    <source>
        <dbReference type="Proteomes" id="UP000324222"/>
    </source>
</evidence>
<comment type="caution">
    <text evidence="1">The sequence shown here is derived from an EMBL/GenBank/DDBJ whole genome shotgun (WGS) entry which is preliminary data.</text>
</comment>
<evidence type="ECO:0000313" key="1">
    <source>
        <dbReference type="EMBL" id="MPC69433.1"/>
    </source>
</evidence>
<keyword evidence="2" id="KW-1185">Reference proteome</keyword>
<dbReference type="AlphaFoldDB" id="A0A5B7HGY2"/>
<protein>
    <submittedName>
        <fullName evidence="1">Uncharacterized protein</fullName>
    </submittedName>
</protein>
<gene>
    <name evidence="1" type="ORF">E2C01_063658</name>
</gene>
<organism evidence="1 2">
    <name type="scientific">Portunus trituberculatus</name>
    <name type="common">Swimming crab</name>
    <name type="synonym">Neptunus trituberculatus</name>
    <dbReference type="NCBI Taxonomy" id="210409"/>
    <lineage>
        <taxon>Eukaryota</taxon>
        <taxon>Metazoa</taxon>
        <taxon>Ecdysozoa</taxon>
        <taxon>Arthropoda</taxon>
        <taxon>Crustacea</taxon>
        <taxon>Multicrustacea</taxon>
        <taxon>Malacostraca</taxon>
        <taxon>Eumalacostraca</taxon>
        <taxon>Eucarida</taxon>
        <taxon>Decapoda</taxon>
        <taxon>Pleocyemata</taxon>
        <taxon>Brachyura</taxon>
        <taxon>Eubrachyura</taxon>
        <taxon>Portunoidea</taxon>
        <taxon>Portunidae</taxon>
        <taxon>Portuninae</taxon>
        <taxon>Portunus</taxon>
    </lineage>
</organism>
<accession>A0A5B7HGY2</accession>
<sequence>MQVEVMVVEEVEVEVEVVVVELKVAVSVLLPFLPPQVITLSLSPATLLIRHDCWRLVNPLAALRLAAR</sequence>